<proteinExistence type="predicted"/>
<organism evidence="1 2">
    <name type="scientific">Lactobacillus crispatus FB077-07</name>
    <dbReference type="NCBI Taxonomy" id="883092"/>
    <lineage>
        <taxon>Bacteria</taxon>
        <taxon>Bacillati</taxon>
        <taxon>Bacillota</taxon>
        <taxon>Bacilli</taxon>
        <taxon>Lactobacillales</taxon>
        <taxon>Lactobacillaceae</taxon>
        <taxon>Lactobacillus</taxon>
    </lineage>
</organism>
<accession>K1N1Z9</accession>
<sequence>MMKKPDQWNITDLSEEEQEEYDRITDYLSQETGLDSASWGRIGQILVNSYLED</sequence>
<gene>
    <name evidence="1" type="ORF">HMPREF9249_02343</name>
</gene>
<reference evidence="1 2" key="1">
    <citation type="submission" date="2012-07" db="EMBL/GenBank/DDBJ databases">
        <title>The Genome Sequence of Lactobacillus crispatus FB077-07.</title>
        <authorList>
            <consortium name="The Broad Institute Genome Sequencing Platform"/>
            <person name="Earl A."/>
            <person name="Ward D."/>
            <person name="Feldgarden M."/>
            <person name="Gevers D."/>
            <person name="Saerens B."/>
            <person name="Vaneechoutte M."/>
            <person name="Walker B."/>
            <person name="Young S.K."/>
            <person name="Zeng Q."/>
            <person name="Gargeya S."/>
            <person name="Fitzgerald M."/>
            <person name="Haas B."/>
            <person name="Abouelleil A."/>
            <person name="Alvarado L."/>
            <person name="Arachchi H.M."/>
            <person name="Berlin A.M."/>
            <person name="Chapman S.B."/>
            <person name="Goldberg J."/>
            <person name="Griggs A."/>
            <person name="Gujja S."/>
            <person name="Hansen M."/>
            <person name="Howarth C."/>
            <person name="Imamovic A."/>
            <person name="Larimer J."/>
            <person name="McCowen C."/>
            <person name="Montmayeur A."/>
            <person name="Murphy C."/>
            <person name="Neiman D."/>
            <person name="Pearson M."/>
            <person name="Priest M."/>
            <person name="Roberts A."/>
            <person name="Saif S."/>
            <person name="Shea T."/>
            <person name="Sisk P."/>
            <person name="Sykes S."/>
            <person name="Wortman J."/>
            <person name="Nusbaum C."/>
            <person name="Birren B."/>
        </authorList>
    </citation>
    <scope>NUCLEOTIDE SEQUENCE [LARGE SCALE GENOMIC DNA]</scope>
    <source>
        <strain evidence="1 2">FB077-07</strain>
    </source>
</reference>
<dbReference type="Proteomes" id="UP000004722">
    <property type="component" value="Unassembled WGS sequence"/>
</dbReference>
<comment type="caution">
    <text evidence="1">The sequence shown here is derived from an EMBL/GenBank/DDBJ whole genome shotgun (WGS) entry which is preliminary data.</text>
</comment>
<dbReference type="RefSeq" id="WP_005729818.1">
    <property type="nucleotide sequence ID" value="NZ_JH932275.1"/>
</dbReference>
<dbReference type="AlphaFoldDB" id="K1N1Z9"/>
<protein>
    <submittedName>
        <fullName evidence="1">Uncharacterized protein</fullName>
    </submittedName>
</protein>
<name>K1N1Z9_9LACO</name>
<evidence type="ECO:0000313" key="2">
    <source>
        <dbReference type="Proteomes" id="UP000004722"/>
    </source>
</evidence>
<dbReference type="HOGENOM" id="CLU_3062747_0_0_9"/>
<dbReference type="EMBL" id="AGZG01000114">
    <property type="protein sequence ID" value="EKB62329.1"/>
    <property type="molecule type" value="Genomic_DNA"/>
</dbReference>
<evidence type="ECO:0000313" key="1">
    <source>
        <dbReference type="EMBL" id="EKB62329.1"/>
    </source>
</evidence>
<dbReference type="PATRIC" id="fig|883092.3.peg.2328"/>